<dbReference type="Pfam" id="PF13465">
    <property type="entry name" value="zf-H2C2_2"/>
    <property type="match status" value="1"/>
</dbReference>
<dbReference type="InterPro" id="IPR050758">
    <property type="entry name" value="Znf_C2H2-type"/>
</dbReference>
<keyword evidence="6" id="KW-0539">Nucleus</keyword>
<dbReference type="CDD" id="cd07765">
    <property type="entry name" value="KRAB_A-box"/>
    <property type="match status" value="1"/>
</dbReference>
<dbReference type="OrthoDB" id="9622403at2759"/>
<dbReference type="GO" id="GO:0005634">
    <property type="term" value="C:nucleus"/>
    <property type="evidence" value="ECO:0007669"/>
    <property type="project" value="UniProtKB-SubCell"/>
</dbReference>
<dbReference type="FunFam" id="3.30.160.60:FF:000016">
    <property type="entry name" value="zinc finger protein 37 homolog"/>
    <property type="match status" value="1"/>
</dbReference>
<name>A0A9J7H5Y9_CRIGR</name>
<feature type="domain" description="C2H2-type" evidence="8">
    <location>
        <begin position="111"/>
        <end position="138"/>
    </location>
</feature>
<evidence type="ECO:0000259" key="9">
    <source>
        <dbReference type="PROSITE" id="PS50805"/>
    </source>
</evidence>
<dbReference type="PANTHER" id="PTHR23234">
    <property type="entry name" value="ZNF44 PROTEIN"/>
    <property type="match status" value="1"/>
</dbReference>
<evidence type="ECO:0000313" key="10">
    <source>
        <dbReference type="Proteomes" id="UP001108280"/>
    </source>
</evidence>
<dbReference type="GO" id="GO:0008270">
    <property type="term" value="F:zinc ion binding"/>
    <property type="evidence" value="ECO:0007669"/>
    <property type="project" value="UniProtKB-KW"/>
</dbReference>
<keyword evidence="4 7" id="KW-0863">Zinc-finger</keyword>
<dbReference type="Gene3D" id="3.30.160.60">
    <property type="entry name" value="Classic Zinc Finger"/>
    <property type="match status" value="2"/>
</dbReference>
<feature type="domain" description="KRAB" evidence="9">
    <location>
        <begin position="4"/>
        <end position="80"/>
    </location>
</feature>
<evidence type="ECO:0000256" key="2">
    <source>
        <dbReference type="ARBA" id="ARBA00022723"/>
    </source>
</evidence>
<dbReference type="PROSITE" id="PS50157">
    <property type="entry name" value="ZINC_FINGER_C2H2_2"/>
    <property type="match status" value="2"/>
</dbReference>
<feature type="non-terminal residue" evidence="11">
    <location>
        <position position="139"/>
    </location>
</feature>
<dbReference type="SUPFAM" id="SSF109640">
    <property type="entry name" value="KRAB domain (Kruppel-associated box)"/>
    <property type="match status" value="1"/>
</dbReference>
<dbReference type="InterPro" id="IPR036051">
    <property type="entry name" value="KRAB_dom_sf"/>
</dbReference>
<keyword evidence="2" id="KW-0479">Metal-binding</keyword>
<evidence type="ECO:0000256" key="5">
    <source>
        <dbReference type="ARBA" id="ARBA00022833"/>
    </source>
</evidence>
<dbReference type="SMART" id="SM00349">
    <property type="entry name" value="KRAB"/>
    <property type="match status" value="1"/>
</dbReference>
<dbReference type="Pfam" id="PF01352">
    <property type="entry name" value="KRAB"/>
    <property type="match status" value="1"/>
</dbReference>
<proteinExistence type="predicted"/>
<evidence type="ECO:0000256" key="7">
    <source>
        <dbReference type="PROSITE-ProRule" id="PRU00042"/>
    </source>
</evidence>
<dbReference type="RefSeq" id="XP_035304918.1">
    <property type="nucleotide sequence ID" value="XM_035449027.1"/>
</dbReference>
<dbReference type="PROSITE" id="PS50805">
    <property type="entry name" value="KRAB"/>
    <property type="match status" value="1"/>
</dbReference>
<evidence type="ECO:0000313" key="11">
    <source>
        <dbReference type="RefSeq" id="XP_035304918.1"/>
    </source>
</evidence>
<reference evidence="10" key="2">
    <citation type="journal article" date="2020" name="Biotechnol. Bioeng.">
        <title>Chromosome-scale scaffolds for the Chinese hamster reference genome assembly to facilitate the study of the CHO epigenome.</title>
        <authorList>
            <person name="Hilliard W."/>
            <person name="MacDonald M."/>
            <person name="Lee K.H."/>
        </authorList>
    </citation>
    <scope>NUCLEOTIDE SEQUENCE [LARGE SCALE GENOMIC DNA]</scope>
    <source>
        <strain evidence="10">17A/GY</strain>
    </source>
</reference>
<dbReference type="FunFam" id="3.30.160.60:FF:001498">
    <property type="entry name" value="Zinc finger protein 404"/>
    <property type="match status" value="1"/>
</dbReference>
<dbReference type="InterPro" id="IPR013087">
    <property type="entry name" value="Znf_C2H2_type"/>
</dbReference>
<comment type="subcellular location">
    <subcellularLocation>
        <location evidence="1">Nucleus</location>
    </subcellularLocation>
</comment>
<evidence type="ECO:0000256" key="4">
    <source>
        <dbReference type="ARBA" id="ARBA00022771"/>
    </source>
</evidence>
<organism evidence="10 11">
    <name type="scientific">Cricetulus griseus</name>
    <name type="common">Chinese hamster</name>
    <name type="synonym">Cricetulus barabensis griseus</name>
    <dbReference type="NCBI Taxonomy" id="10029"/>
    <lineage>
        <taxon>Eukaryota</taxon>
        <taxon>Metazoa</taxon>
        <taxon>Chordata</taxon>
        <taxon>Craniata</taxon>
        <taxon>Vertebrata</taxon>
        <taxon>Euteleostomi</taxon>
        <taxon>Mammalia</taxon>
        <taxon>Eutheria</taxon>
        <taxon>Euarchontoglires</taxon>
        <taxon>Glires</taxon>
        <taxon>Rodentia</taxon>
        <taxon>Myomorpha</taxon>
        <taxon>Muroidea</taxon>
        <taxon>Cricetidae</taxon>
        <taxon>Cricetinae</taxon>
        <taxon>Cricetulus</taxon>
    </lineage>
</organism>
<dbReference type="InterPro" id="IPR036236">
    <property type="entry name" value="Znf_C2H2_sf"/>
</dbReference>
<dbReference type="AlphaFoldDB" id="A0A9J7H5Y9"/>
<dbReference type="SMART" id="SM00355">
    <property type="entry name" value="ZnF_C2H2"/>
    <property type="match status" value="2"/>
</dbReference>
<dbReference type="InterPro" id="IPR001909">
    <property type="entry name" value="KRAB"/>
</dbReference>
<evidence type="ECO:0000259" key="8">
    <source>
        <dbReference type="PROSITE" id="PS50157"/>
    </source>
</evidence>
<dbReference type="Proteomes" id="UP001108280">
    <property type="component" value="Chromosome 8"/>
</dbReference>
<evidence type="ECO:0000256" key="1">
    <source>
        <dbReference type="ARBA" id="ARBA00004123"/>
    </source>
</evidence>
<keyword evidence="10" id="KW-1185">Reference proteome</keyword>
<protein>
    <submittedName>
        <fullName evidence="11">Zinc finger protein 431-like</fullName>
    </submittedName>
</protein>
<reference evidence="11" key="3">
    <citation type="submission" date="2025-08" db="UniProtKB">
        <authorList>
            <consortium name="RefSeq"/>
        </authorList>
    </citation>
    <scope>IDENTIFICATION</scope>
    <source>
        <strain evidence="11">17A/GY</strain>
        <tissue evidence="11">Liver</tissue>
    </source>
</reference>
<dbReference type="PANTHER" id="PTHR23234:SF10">
    <property type="entry name" value="RIKEN CDNA 6720489N17 GENE-RELATED"/>
    <property type="match status" value="1"/>
</dbReference>
<dbReference type="Gene3D" id="6.10.140.140">
    <property type="match status" value="1"/>
</dbReference>
<gene>
    <name evidence="11" type="primary">LOC113837036</name>
</gene>
<keyword evidence="5" id="KW-0862">Zinc</keyword>
<evidence type="ECO:0000256" key="3">
    <source>
        <dbReference type="ARBA" id="ARBA00022737"/>
    </source>
</evidence>
<evidence type="ECO:0000256" key="6">
    <source>
        <dbReference type="ARBA" id="ARBA00023242"/>
    </source>
</evidence>
<dbReference type="GO" id="GO:0006355">
    <property type="term" value="P:regulation of DNA-templated transcription"/>
    <property type="evidence" value="ECO:0007669"/>
    <property type="project" value="InterPro"/>
</dbReference>
<dbReference type="KEGG" id="cge:113837036"/>
<reference evidence="10" key="1">
    <citation type="journal article" date="2018" name="Biotechnol. Bioeng.">
        <title>A reference genome of the Chinese hamster based on a hybrid assembly strategy.</title>
        <authorList>
            <person name="Rupp O."/>
            <person name="MacDonald M.L."/>
            <person name="Li S."/>
            <person name="Dhiman H."/>
            <person name="Polson S."/>
            <person name="Griep S."/>
            <person name="Heffner K."/>
            <person name="Hernandez I."/>
            <person name="Brinkrolf K."/>
            <person name="Jadhav V."/>
            <person name="Samoudi M."/>
            <person name="Hao H."/>
            <person name="Kingham B."/>
            <person name="Goesmann A."/>
            <person name="Betenbaugh M.J."/>
            <person name="Lewis N.E."/>
            <person name="Borth N."/>
            <person name="Lee K.H."/>
        </authorList>
    </citation>
    <scope>NUCLEOTIDE SEQUENCE [LARGE SCALE GENOMIC DNA]</scope>
    <source>
        <strain evidence="10">17A/GY</strain>
    </source>
</reference>
<dbReference type="GeneID" id="113837036"/>
<feature type="domain" description="C2H2-type" evidence="8">
    <location>
        <begin position="83"/>
        <end position="110"/>
    </location>
</feature>
<keyword evidence="3" id="KW-0677">Repeat</keyword>
<sequence>MDAVIYDDVYINFTQEEWAFLDPSEKRLCKDVTLDTYRNLIDIGYSWEDHNIEENCKTFRSHRRHHQSCLRLHKRTHTGEKNHECDQCGKSFASNSHLQTHKRSHTGEKPYACNQCGKAFSQQSSLLSHKITHTGEKPY</sequence>
<accession>A0A9J7H5Y9</accession>
<dbReference type="SUPFAM" id="SSF57667">
    <property type="entry name" value="beta-beta-alpha zinc fingers"/>
    <property type="match status" value="1"/>
</dbReference>
<dbReference type="PROSITE" id="PS00028">
    <property type="entry name" value="ZINC_FINGER_C2H2_1"/>
    <property type="match status" value="2"/>
</dbReference>